<sequence>MNKSGSTPWKLGPDIPGLNEKDIAIDMEFKCQTLENSYCEKTNNALNTPAKAVEFPS</sequence>
<reference evidence="1" key="1">
    <citation type="submission" date="2013-11" db="EMBL/GenBank/DDBJ databases">
        <title>Genome sequence of the fusiform rust pathogen reveals effectors for host alternation and coevolution with pine.</title>
        <authorList>
            <consortium name="DOE Joint Genome Institute"/>
            <person name="Smith K."/>
            <person name="Pendleton A."/>
            <person name="Kubisiak T."/>
            <person name="Anderson C."/>
            <person name="Salamov A."/>
            <person name="Aerts A."/>
            <person name="Riley R."/>
            <person name="Clum A."/>
            <person name="Lindquist E."/>
            <person name="Ence D."/>
            <person name="Campbell M."/>
            <person name="Kronenberg Z."/>
            <person name="Feau N."/>
            <person name="Dhillon B."/>
            <person name="Hamelin R."/>
            <person name="Burleigh J."/>
            <person name="Smith J."/>
            <person name="Yandell M."/>
            <person name="Nelson C."/>
            <person name="Grigoriev I."/>
            <person name="Davis J."/>
        </authorList>
    </citation>
    <scope>NUCLEOTIDE SEQUENCE</scope>
    <source>
        <strain evidence="1">G11</strain>
    </source>
</reference>
<gene>
    <name evidence="1" type="ORF">CROQUDRAFT_95440</name>
</gene>
<comment type="caution">
    <text evidence="1">The sequence shown here is derived from an EMBL/GenBank/DDBJ whole genome shotgun (WGS) entry which is preliminary data.</text>
</comment>
<accession>A0A9P6NHB6</accession>
<protein>
    <submittedName>
        <fullName evidence="1">Uncharacterized protein</fullName>
    </submittedName>
</protein>
<dbReference type="AlphaFoldDB" id="A0A9P6NHB6"/>
<evidence type="ECO:0000313" key="2">
    <source>
        <dbReference type="Proteomes" id="UP000886653"/>
    </source>
</evidence>
<name>A0A9P6NHB6_9BASI</name>
<proteinExistence type="predicted"/>
<dbReference type="Proteomes" id="UP000886653">
    <property type="component" value="Unassembled WGS sequence"/>
</dbReference>
<keyword evidence="2" id="KW-1185">Reference proteome</keyword>
<evidence type="ECO:0000313" key="1">
    <source>
        <dbReference type="EMBL" id="KAG0144124.1"/>
    </source>
</evidence>
<dbReference type="EMBL" id="MU167302">
    <property type="protein sequence ID" value="KAG0144124.1"/>
    <property type="molecule type" value="Genomic_DNA"/>
</dbReference>
<organism evidence="1 2">
    <name type="scientific">Cronartium quercuum f. sp. fusiforme G11</name>
    <dbReference type="NCBI Taxonomy" id="708437"/>
    <lineage>
        <taxon>Eukaryota</taxon>
        <taxon>Fungi</taxon>
        <taxon>Dikarya</taxon>
        <taxon>Basidiomycota</taxon>
        <taxon>Pucciniomycotina</taxon>
        <taxon>Pucciniomycetes</taxon>
        <taxon>Pucciniales</taxon>
        <taxon>Coleosporiaceae</taxon>
        <taxon>Cronartium</taxon>
    </lineage>
</organism>